<dbReference type="GeneID" id="9466936"/>
<proteinExistence type="predicted"/>
<gene>
    <name evidence="1" type="ORF">PITG_20812</name>
</gene>
<accession>D0P319</accession>
<dbReference type="EMBL" id="DS028330">
    <property type="protein sequence ID" value="EEY58788.1"/>
    <property type="molecule type" value="Genomic_DNA"/>
</dbReference>
<protein>
    <submittedName>
        <fullName evidence="1">Uncharacterized protein</fullName>
    </submittedName>
</protein>
<sequence length="96" mass="10117">MIRLATCPASCFATFEGNSPSSVFISASMCVACRRRPPLNIANTVAEAAADARESASATTFVVPGRYKISNSYSCKVNVHLCSLPAKFGRVIGGKN</sequence>
<organism evidence="1 2">
    <name type="scientific">Phytophthora infestans (strain T30-4)</name>
    <name type="common">Potato late blight agent</name>
    <dbReference type="NCBI Taxonomy" id="403677"/>
    <lineage>
        <taxon>Eukaryota</taxon>
        <taxon>Sar</taxon>
        <taxon>Stramenopiles</taxon>
        <taxon>Oomycota</taxon>
        <taxon>Peronosporomycetes</taxon>
        <taxon>Peronosporales</taxon>
        <taxon>Peronosporaceae</taxon>
        <taxon>Phytophthora</taxon>
    </lineage>
</organism>
<reference evidence="2" key="1">
    <citation type="journal article" date="2009" name="Nature">
        <title>Genome sequence and analysis of the Irish potato famine pathogen Phytophthora infestans.</title>
        <authorList>
            <consortium name="The Broad Institute Genome Sequencing Platform"/>
            <person name="Haas B.J."/>
            <person name="Kamoun S."/>
            <person name="Zody M.C."/>
            <person name="Jiang R.H."/>
            <person name="Handsaker R.E."/>
            <person name="Cano L.M."/>
            <person name="Grabherr M."/>
            <person name="Kodira C.D."/>
            <person name="Raffaele S."/>
            <person name="Torto-Alalibo T."/>
            <person name="Bozkurt T.O."/>
            <person name="Ah-Fong A.M."/>
            <person name="Alvarado L."/>
            <person name="Anderson V.L."/>
            <person name="Armstrong M.R."/>
            <person name="Avrova A."/>
            <person name="Baxter L."/>
            <person name="Beynon J."/>
            <person name="Boevink P.C."/>
            <person name="Bollmann S.R."/>
            <person name="Bos J.I."/>
            <person name="Bulone V."/>
            <person name="Cai G."/>
            <person name="Cakir C."/>
            <person name="Carrington J.C."/>
            <person name="Chawner M."/>
            <person name="Conti L."/>
            <person name="Costanzo S."/>
            <person name="Ewan R."/>
            <person name="Fahlgren N."/>
            <person name="Fischbach M.A."/>
            <person name="Fugelstad J."/>
            <person name="Gilroy E.M."/>
            <person name="Gnerre S."/>
            <person name="Green P.J."/>
            <person name="Grenville-Briggs L.J."/>
            <person name="Griffith J."/>
            <person name="Grunwald N.J."/>
            <person name="Horn K."/>
            <person name="Horner N.R."/>
            <person name="Hu C.H."/>
            <person name="Huitema E."/>
            <person name="Jeong D.H."/>
            <person name="Jones A.M."/>
            <person name="Jones J.D."/>
            <person name="Jones R.W."/>
            <person name="Karlsson E.K."/>
            <person name="Kunjeti S.G."/>
            <person name="Lamour K."/>
            <person name="Liu Z."/>
            <person name="Ma L."/>
            <person name="Maclean D."/>
            <person name="Chibucos M.C."/>
            <person name="McDonald H."/>
            <person name="McWalters J."/>
            <person name="Meijer H.J."/>
            <person name="Morgan W."/>
            <person name="Morris P.F."/>
            <person name="Munro C.A."/>
            <person name="O'Neill K."/>
            <person name="Ospina-Giraldo M."/>
            <person name="Pinzon A."/>
            <person name="Pritchard L."/>
            <person name="Ramsahoye B."/>
            <person name="Ren Q."/>
            <person name="Restrepo S."/>
            <person name="Roy S."/>
            <person name="Sadanandom A."/>
            <person name="Savidor A."/>
            <person name="Schornack S."/>
            <person name="Schwartz D.C."/>
            <person name="Schumann U.D."/>
            <person name="Schwessinger B."/>
            <person name="Seyer L."/>
            <person name="Sharpe T."/>
            <person name="Silvar C."/>
            <person name="Song J."/>
            <person name="Studholme D.J."/>
            <person name="Sykes S."/>
            <person name="Thines M."/>
            <person name="van de Vondervoort P.J."/>
            <person name="Phuntumart V."/>
            <person name="Wawra S."/>
            <person name="Weide R."/>
            <person name="Win J."/>
            <person name="Young C."/>
            <person name="Zhou S."/>
            <person name="Fry W."/>
            <person name="Meyers B.C."/>
            <person name="van West P."/>
            <person name="Ristaino J."/>
            <person name="Govers F."/>
            <person name="Birch P.R."/>
            <person name="Whisson S.C."/>
            <person name="Judelson H.S."/>
            <person name="Nusbaum C."/>
        </authorList>
    </citation>
    <scope>NUCLEOTIDE SEQUENCE [LARGE SCALE GENOMIC DNA]</scope>
    <source>
        <strain evidence="2">T30-4</strain>
    </source>
</reference>
<dbReference type="AlphaFoldDB" id="D0P319"/>
<evidence type="ECO:0000313" key="1">
    <source>
        <dbReference type="EMBL" id="EEY58788.1"/>
    </source>
</evidence>
<dbReference type="KEGG" id="pif:PITG_20812"/>
<evidence type="ECO:0000313" key="2">
    <source>
        <dbReference type="Proteomes" id="UP000006643"/>
    </source>
</evidence>
<dbReference type="Proteomes" id="UP000006643">
    <property type="component" value="Unassembled WGS sequence"/>
</dbReference>
<dbReference type="VEuPathDB" id="FungiDB:PITG_20812"/>
<dbReference type="HOGENOM" id="CLU_2364200_0_0_1"/>
<dbReference type="InParanoid" id="D0P319"/>
<name>D0P319_PHYIT</name>
<keyword evidence="2" id="KW-1185">Reference proteome</keyword>
<dbReference type="RefSeq" id="XP_002895309.1">
    <property type="nucleotide sequence ID" value="XM_002895263.1"/>
</dbReference>